<evidence type="ECO:0000313" key="2">
    <source>
        <dbReference type="Proteomes" id="UP000008957"/>
    </source>
</evidence>
<protein>
    <submittedName>
        <fullName evidence="1">Uncharacterized protein</fullName>
    </submittedName>
</protein>
<reference evidence="1 2" key="2">
    <citation type="submission" date="2010-03" db="EMBL/GenBank/DDBJ databases">
        <authorList>
            <person name="Pajon A."/>
        </authorList>
    </citation>
    <scope>NUCLEOTIDE SEQUENCE [LARGE SCALE GENOMIC DNA]</scope>
    <source>
        <strain evidence="1 2">SGP1</strain>
    </source>
</reference>
<sequence length="25" mass="2821">MEPLGYPTDWLKAVGFGDQDVEPKK</sequence>
<name>A0AB94IYD6_9BACT</name>
<dbReference type="KEGG" id="sbr:SY1_19540"/>
<dbReference type="AlphaFoldDB" id="A0AB94IYD6"/>
<evidence type="ECO:0000313" key="1">
    <source>
        <dbReference type="EMBL" id="CBL28781.1"/>
    </source>
</evidence>
<dbReference type="EMBL" id="FP929056">
    <property type="protein sequence ID" value="CBL28781.1"/>
    <property type="molecule type" value="Genomic_DNA"/>
</dbReference>
<keyword evidence="2" id="KW-1185">Reference proteome</keyword>
<proteinExistence type="predicted"/>
<organism evidence="1 2">
    <name type="scientific">Fretibacterium fastidiosum</name>
    <dbReference type="NCBI Taxonomy" id="651822"/>
    <lineage>
        <taxon>Bacteria</taxon>
        <taxon>Thermotogati</taxon>
        <taxon>Synergistota</taxon>
        <taxon>Synergistia</taxon>
        <taxon>Synergistales</taxon>
        <taxon>Aminobacteriaceae</taxon>
        <taxon>Fretibacterium</taxon>
    </lineage>
</organism>
<accession>A0AB94IYD6</accession>
<gene>
    <name evidence="1" type="ORF">SY1_19540</name>
</gene>
<dbReference type="Proteomes" id="UP000008957">
    <property type="component" value="Chromosome"/>
</dbReference>
<reference evidence="2" key="1">
    <citation type="submission" date="2010-03" db="EMBL/GenBank/DDBJ databases">
        <title>The genome sequence of Synergistetes sp. SGP1.</title>
        <authorList>
            <consortium name="metaHIT consortium -- http://www.metahit.eu/"/>
            <person name="Pajon A."/>
            <person name="Turner K."/>
            <person name="Parkhill J."/>
            <person name="Wade W."/>
            <person name="Vartoukian S."/>
        </authorList>
    </citation>
    <scope>NUCLEOTIDE SEQUENCE [LARGE SCALE GENOMIC DNA]</scope>
    <source>
        <strain evidence="2">SGP1</strain>
    </source>
</reference>